<dbReference type="SUPFAM" id="SSF57180">
    <property type="entry name" value="Cellulose-binding domain"/>
    <property type="match status" value="1"/>
</dbReference>
<evidence type="ECO:0000256" key="9">
    <source>
        <dbReference type="ARBA" id="ARBA00023295"/>
    </source>
</evidence>
<keyword evidence="6" id="KW-0136">Cellulose degradation</keyword>
<dbReference type="InterPro" id="IPR017853">
    <property type="entry name" value="GH"/>
</dbReference>
<comment type="catalytic activity">
    <reaction evidence="1">
        <text>Endohydrolysis of (1-&gt;4)-beta-D-glucosidic linkages in cellulose, lichenin and cereal beta-D-glucans.</text>
        <dbReference type="EC" id="3.2.1.4"/>
    </reaction>
</comment>
<dbReference type="PANTHER" id="PTHR34142:SF5">
    <property type="entry name" value="CBM1 DOMAIN-CONTAINING PROTEIN"/>
    <property type="match status" value="1"/>
</dbReference>
<comment type="function">
    <text evidence="13">Endoglucanase (EG) that cleaves the internal beta-1,4-glucosidic bonds in cellulose. The degradation of cellulose involves an interplay between different cellulolytic enzymes. Hydrolysis starts with EGs, which cut internal glycosidic linkages to reduce the polymerization degree of the substrate and creates new chain ends for exocellobiohydrolases (CBHs). The CBH release the disaccharide cellobiose from the non-reducing end of the cellulose polymer chain. Finally, beta-1,4-glucosidases hydrolyze the cellobiose and other short cello-oligosaccharides into glucose units.</text>
</comment>
<dbReference type="Proteomes" id="UP001148312">
    <property type="component" value="Unassembled WGS sequence"/>
</dbReference>
<dbReference type="GO" id="GO:0030248">
    <property type="term" value="F:cellulose binding"/>
    <property type="evidence" value="ECO:0007669"/>
    <property type="project" value="InterPro"/>
</dbReference>
<evidence type="ECO:0000256" key="1">
    <source>
        <dbReference type="ARBA" id="ARBA00000966"/>
    </source>
</evidence>
<dbReference type="PROSITE" id="PS51164">
    <property type="entry name" value="CBM1_2"/>
    <property type="match status" value="1"/>
</dbReference>
<reference evidence="18" key="1">
    <citation type="submission" date="2022-12" db="EMBL/GenBank/DDBJ databases">
        <authorList>
            <person name="Petersen C."/>
        </authorList>
    </citation>
    <scope>NUCLEOTIDE SEQUENCE</scope>
    <source>
        <strain evidence="18">IBT 30728</strain>
    </source>
</reference>
<feature type="domain" description="CBM1" evidence="17">
    <location>
        <begin position="21"/>
        <end position="57"/>
    </location>
</feature>
<reference evidence="18" key="2">
    <citation type="journal article" date="2023" name="IMA Fungus">
        <title>Comparative genomic study of the Penicillium genus elucidates a diverse pangenome and 15 lateral gene transfer events.</title>
        <authorList>
            <person name="Petersen C."/>
            <person name="Sorensen T."/>
            <person name="Nielsen M.R."/>
            <person name="Sondergaard T.E."/>
            <person name="Sorensen J.L."/>
            <person name="Fitzpatrick D.A."/>
            <person name="Frisvad J.C."/>
            <person name="Nielsen K.L."/>
        </authorList>
    </citation>
    <scope>NUCLEOTIDE SEQUENCE</scope>
    <source>
        <strain evidence="18">IBT 30728</strain>
    </source>
</reference>
<protein>
    <recommendedName>
        <fullName evidence="14">Endoglucanase EG-II</fullName>
        <ecNumber evidence="3">3.2.1.4</ecNumber>
    </recommendedName>
    <alternativeName>
        <fullName evidence="12">Endo-beta-1,4-mannanase F</fullName>
    </alternativeName>
</protein>
<dbReference type="Gene3D" id="3.20.20.80">
    <property type="entry name" value="Glycosidases"/>
    <property type="match status" value="1"/>
</dbReference>
<dbReference type="GeneID" id="81622753"/>
<dbReference type="GO" id="GO:0005576">
    <property type="term" value="C:extracellular region"/>
    <property type="evidence" value="ECO:0007669"/>
    <property type="project" value="InterPro"/>
</dbReference>
<evidence type="ECO:0000256" key="10">
    <source>
        <dbReference type="ARBA" id="ARBA00023326"/>
    </source>
</evidence>
<dbReference type="AlphaFoldDB" id="A0A9W9XFJ9"/>
<evidence type="ECO:0000256" key="13">
    <source>
        <dbReference type="ARBA" id="ARBA00059691"/>
    </source>
</evidence>
<dbReference type="InterPro" id="IPR001547">
    <property type="entry name" value="Glyco_hydro_5"/>
</dbReference>
<dbReference type="Pfam" id="PF00734">
    <property type="entry name" value="CBM_1"/>
    <property type="match status" value="1"/>
</dbReference>
<dbReference type="GO" id="GO:0030245">
    <property type="term" value="P:cellulose catabolic process"/>
    <property type="evidence" value="ECO:0007669"/>
    <property type="project" value="UniProtKB-KW"/>
</dbReference>
<evidence type="ECO:0000313" key="18">
    <source>
        <dbReference type="EMBL" id="KAJ5491334.1"/>
    </source>
</evidence>
<evidence type="ECO:0000256" key="15">
    <source>
        <dbReference type="RuleBase" id="RU361153"/>
    </source>
</evidence>
<keyword evidence="4 16" id="KW-0732">Signal</keyword>
<comment type="similarity">
    <text evidence="2 15">Belongs to the glycosyl hydrolase 5 (cellulase A) family.</text>
</comment>
<evidence type="ECO:0000256" key="3">
    <source>
        <dbReference type="ARBA" id="ARBA00012601"/>
    </source>
</evidence>
<dbReference type="PANTHER" id="PTHR34142">
    <property type="entry name" value="ENDO-BETA-1,4-GLUCANASE A"/>
    <property type="match status" value="1"/>
</dbReference>
<dbReference type="SUPFAM" id="SSF51445">
    <property type="entry name" value="(Trans)glycosidases"/>
    <property type="match status" value="1"/>
</dbReference>
<evidence type="ECO:0000256" key="11">
    <source>
        <dbReference type="ARBA" id="ARBA00025192"/>
    </source>
</evidence>
<evidence type="ECO:0000256" key="12">
    <source>
        <dbReference type="ARBA" id="ARBA00033295"/>
    </source>
</evidence>
<comment type="caution">
    <text evidence="18">The sequence shown here is derived from an EMBL/GenBank/DDBJ whole genome shotgun (WGS) entry which is preliminary data.</text>
</comment>
<dbReference type="EMBL" id="JAPWDQ010000003">
    <property type="protein sequence ID" value="KAJ5491334.1"/>
    <property type="molecule type" value="Genomic_DNA"/>
</dbReference>
<keyword evidence="5 15" id="KW-0378">Hydrolase</keyword>
<dbReference type="Pfam" id="PF00150">
    <property type="entry name" value="Cellulase"/>
    <property type="match status" value="1"/>
</dbReference>
<evidence type="ECO:0000256" key="8">
    <source>
        <dbReference type="ARBA" id="ARBA00023283"/>
    </source>
</evidence>
<dbReference type="PROSITE" id="PS00562">
    <property type="entry name" value="CBM1_1"/>
    <property type="match status" value="1"/>
</dbReference>
<name>A0A9W9XFJ9_9EURO</name>
<proteinExistence type="inferred from homology"/>
<evidence type="ECO:0000256" key="2">
    <source>
        <dbReference type="ARBA" id="ARBA00005641"/>
    </source>
</evidence>
<evidence type="ECO:0000256" key="6">
    <source>
        <dbReference type="ARBA" id="ARBA00023001"/>
    </source>
</evidence>
<dbReference type="RefSeq" id="XP_056792463.1">
    <property type="nucleotide sequence ID" value="XM_056932504.1"/>
</dbReference>
<keyword evidence="10" id="KW-0624">Polysaccharide degradation</keyword>
<dbReference type="SMART" id="SM00236">
    <property type="entry name" value="fCBD"/>
    <property type="match status" value="1"/>
</dbReference>
<keyword evidence="8" id="KW-0873">Pyrrolidone carboxylic acid</keyword>
<evidence type="ECO:0000259" key="17">
    <source>
        <dbReference type="PROSITE" id="PS51164"/>
    </source>
</evidence>
<dbReference type="InterPro" id="IPR000254">
    <property type="entry name" value="CBD"/>
</dbReference>
<evidence type="ECO:0000256" key="7">
    <source>
        <dbReference type="ARBA" id="ARBA00023277"/>
    </source>
</evidence>
<dbReference type="PROSITE" id="PS00659">
    <property type="entry name" value="GLYCOSYL_HYDROL_F5"/>
    <property type="match status" value="1"/>
</dbReference>
<keyword evidence="19" id="KW-1185">Reference proteome</keyword>
<accession>A0A9W9XFJ9</accession>
<dbReference type="GO" id="GO:0008810">
    <property type="term" value="F:cellulase activity"/>
    <property type="evidence" value="ECO:0007669"/>
    <property type="project" value="UniProtKB-EC"/>
</dbReference>
<feature type="signal peptide" evidence="16">
    <location>
        <begin position="1"/>
        <end position="21"/>
    </location>
</feature>
<dbReference type="FunFam" id="3.20.20.80:FF:000124">
    <property type="entry name" value="Exported cellulase"/>
    <property type="match status" value="1"/>
</dbReference>
<evidence type="ECO:0000256" key="4">
    <source>
        <dbReference type="ARBA" id="ARBA00022729"/>
    </source>
</evidence>
<feature type="chain" id="PRO_5040810584" description="Endoglucanase EG-II" evidence="16">
    <location>
        <begin position="22"/>
        <end position="411"/>
    </location>
</feature>
<evidence type="ECO:0000313" key="19">
    <source>
        <dbReference type="Proteomes" id="UP001148312"/>
    </source>
</evidence>
<evidence type="ECO:0000256" key="16">
    <source>
        <dbReference type="SAM" id="SignalP"/>
    </source>
</evidence>
<organism evidence="18 19">
    <name type="scientific">Penicillium diatomitis</name>
    <dbReference type="NCBI Taxonomy" id="2819901"/>
    <lineage>
        <taxon>Eukaryota</taxon>
        <taxon>Fungi</taxon>
        <taxon>Dikarya</taxon>
        <taxon>Ascomycota</taxon>
        <taxon>Pezizomycotina</taxon>
        <taxon>Eurotiomycetes</taxon>
        <taxon>Eurotiomycetidae</taxon>
        <taxon>Eurotiales</taxon>
        <taxon>Aspergillaceae</taxon>
        <taxon>Penicillium</taxon>
    </lineage>
</organism>
<dbReference type="InterPro" id="IPR035971">
    <property type="entry name" value="CBD_sf"/>
</dbReference>
<sequence length="411" mass="43631">MKNHHTQSLVALLSISAAAVAQQTAWGQCGGQGWTGPTSCASGYTCTYSNAYYSQCLPGSGGGGSNPTTTTTTMVRTTTTASSSGPTGGSGGGKVRFAGVNIAGFDFGVKTDGSQDLTQVADESVDGVNQMQHFVNADGFNIFRLPAGWEFLVNSNLGGSLDSNNFGKYDKLVQGCLSLGAHCIVDVHNYARWNGGVIGQGGPTDDQFLSLWTQLATKYKSESKIIFGVMNEPHDLNINTWAATVQKAVTAIRKTGATSQMILLPGTDYTNAANFIENGSGAALSAVTNPDGSTTNLIFDVHKYLDSDNSGTHVECVTDNAAAFTNLAQWLRSNKRQAMLTETGGGNVASCGQYMCQQLDVINKNSDVYLGWTSWSAGGFQPSWNYALLETPTNGVDTYLVKQCFVPKWRN</sequence>
<evidence type="ECO:0000256" key="5">
    <source>
        <dbReference type="ARBA" id="ARBA00022801"/>
    </source>
</evidence>
<dbReference type="EC" id="3.2.1.4" evidence="3"/>
<keyword evidence="9 15" id="KW-0326">Glycosidase</keyword>
<keyword evidence="7" id="KW-0119">Carbohydrate metabolism</keyword>
<dbReference type="InterPro" id="IPR018087">
    <property type="entry name" value="Glyco_hydro_5_CS"/>
</dbReference>
<evidence type="ECO:0000256" key="14">
    <source>
        <dbReference type="ARBA" id="ARBA00074271"/>
    </source>
</evidence>
<comment type="function">
    <text evidence="11">Has endoglucanase activity on substrates containing beta-1,4 glycosidic bonds, like in carboxymethylcellulose (CMC), hydroxyethylcellulose (HEC) and beta-glucan. Involved in the degradation of complex natural cellulosic substrates.</text>
</comment>
<gene>
    <name evidence="18" type="ORF">N7539_002901</name>
</gene>